<organism evidence="1 2">
    <name type="scientific">Candidula unifasciata</name>
    <dbReference type="NCBI Taxonomy" id="100452"/>
    <lineage>
        <taxon>Eukaryota</taxon>
        <taxon>Metazoa</taxon>
        <taxon>Spiralia</taxon>
        <taxon>Lophotrochozoa</taxon>
        <taxon>Mollusca</taxon>
        <taxon>Gastropoda</taxon>
        <taxon>Heterobranchia</taxon>
        <taxon>Euthyneura</taxon>
        <taxon>Panpulmonata</taxon>
        <taxon>Eupulmonata</taxon>
        <taxon>Stylommatophora</taxon>
        <taxon>Helicina</taxon>
        <taxon>Helicoidea</taxon>
        <taxon>Geomitridae</taxon>
        <taxon>Candidula</taxon>
    </lineage>
</organism>
<comment type="caution">
    <text evidence="1">The sequence shown here is derived from an EMBL/GenBank/DDBJ whole genome shotgun (WGS) entry which is preliminary data.</text>
</comment>
<dbReference type="OrthoDB" id="6071821at2759"/>
<dbReference type="Proteomes" id="UP000678393">
    <property type="component" value="Unassembled WGS sequence"/>
</dbReference>
<sequence length="241" mass="27989">MMGNKQTQLDPSMVGLEMASAREFTNRRLVASLCDMQELWRDCLALRNGVERLVETLNEVFVDKDGSEKMTNEIRQKLNAVLKFNQAISRKITRNLERHGKMVDRSIQQNEQLMFIVKDFVASINTSMTMLVRNIIKMRRLISEMQPSLGLTRVPKGNLVFDVINDNQDVDAMLRQLVETEGRRESLENYMVNVLACWRDFRYLLLVTNDWETTADDIDSHVKAVADNVARGLMQLRRYTR</sequence>
<name>A0A8S4A373_9EUPU</name>
<reference evidence="1" key="1">
    <citation type="submission" date="2021-04" db="EMBL/GenBank/DDBJ databases">
        <authorList>
            <consortium name="Molecular Ecology Group"/>
        </authorList>
    </citation>
    <scope>NUCLEOTIDE SEQUENCE</scope>
</reference>
<evidence type="ECO:0000313" key="1">
    <source>
        <dbReference type="EMBL" id="CAG5132871.1"/>
    </source>
</evidence>
<evidence type="ECO:0000313" key="2">
    <source>
        <dbReference type="Proteomes" id="UP000678393"/>
    </source>
</evidence>
<gene>
    <name evidence="1" type="ORF">CUNI_LOCUS18429</name>
</gene>
<dbReference type="EMBL" id="CAJHNH020005713">
    <property type="protein sequence ID" value="CAG5132871.1"/>
    <property type="molecule type" value="Genomic_DNA"/>
</dbReference>
<accession>A0A8S4A373</accession>
<keyword evidence="2" id="KW-1185">Reference proteome</keyword>
<dbReference type="AlphaFoldDB" id="A0A8S4A373"/>
<protein>
    <submittedName>
        <fullName evidence="1">Uncharacterized protein</fullName>
    </submittedName>
</protein>
<proteinExistence type="predicted"/>